<feature type="region of interest" description="Disordered" evidence="1">
    <location>
        <begin position="1"/>
        <end position="37"/>
    </location>
</feature>
<keyword evidence="3" id="KW-1185">Reference proteome</keyword>
<sequence length="225" mass="23226">MATLRGGSTAPDALTGDLGRPLPWAAPSRQEKAGAPMPSVHRLQAGTELGLQKVEEGGEGLVLAAQQGPAQTPRGNVRLRAGPGGSMLASLPGCLWVRGHSCSVSPVPSGWDGRRLLASGSKAPPSPWEAGNPGLGSNGRRELRALILGRKSPLGPAPGSQQLWRDPRVVPAPPPPLGAPGPGVRNHGVWFTHSPLQVKLPLPPGSGVNHVTGPITRTDWLSVLT</sequence>
<gene>
    <name evidence="2" type="ORF">mMyoMyo1_008407</name>
</gene>
<proteinExistence type="predicted"/>
<evidence type="ECO:0000313" key="2">
    <source>
        <dbReference type="EMBL" id="KAF6324985.1"/>
    </source>
</evidence>
<name>A0A7J7VIG0_MYOMY</name>
<comment type="caution">
    <text evidence="2">The sequence shown here is derived from an EMBL/GenBank/DDBJ whole genome shotgun (WGS) entry which is preliminary data.</text>
</comment>
<dbReference type="Proteomes" id="UP000527355">
    <property type="component" value="Unassembled WGS sequence"/>
</dbReference>
<protein>
    <submittedName>
        <fullName evidence="2">Uncharacterized protein</fullName>
    </submittedName>
</protein>
<evidence type="ECO:0000313" key="3">
    <source>
        <dbReference type="Proteomes" id="UP000527355"/>
    </source>
</evidence>
<organism evidence="2 3">
    <name type="scientific">Myotis myotis</name>
    <name type="common">Greater mouse-eared bat</name>
    <name type="synonym">Vespertilio myotis</name>
    <dbReference type="NCBI Taxonomy" id="51298"/>
    <lineage>
        <taxon>Eukaryota</taxon>
        <taxon>Metazoa</taxon>
        <taxon>Chordata</taxon>
        <taxon>Craniata</taxon>
        <taxon>Vertebrata</taxon>
        <taxon>Euteleostomi</taxon>
        <taxon>Mammalia</taxon>
        <taxon>Eutheria</taxon>
        <taxon>Laurasiatheria</taxon>
        <taxon>Chiroptera</taxon>
        <taxon>Yangochiroptera</taxon>
        <taxon>Vespertilionidae</taxon>
        <taxon>Myotis</taxon>
    </lineage>
</organism>
<feature type="region of interest" description="Disordered" evidence="1">
    <location>
        <begin position="118"/>
        <end position="139"/>
    </location>
</feature>
<feature type="region of interest" description="Disordered" evidence="1">
    <location>
        <begin position="152"/>
        <end position="188"/>
    </location>
</feature>
<dbReference type="AlphaFoldDB" id="A0A7J7VIG0"/>
<evidence type="ECO:0000256" key="1">
    <source>
        <dbReference type="SAM" id="MobiDB-lite"/>
    </source>
</evidence>
<dbReference type="EMBL" id="JABWUV010000010">
    <property type="protein sequence ID" value="KAF6324985.1"/>
    <property type="molecule type" value="Genomic_DNA"/>
</dbReference>
<accession>A0A7J7VIG0</accession>
<reference evidence="2 3" key="1">
    <citation type="journal article" date="2020" name="Nature">
        <title>Six reference-quality genomes reveal evolution of bat adaptations.</title>
        <authorList>
            <person name="Jebb D."/>
            <person name="Huang Z."/>
            <person name="Pippel M."/>
            <person name="Hughes G.M."/>
            <person name="Lavrichenko K."/>
            <person name="Devanna P."/>
            <person name="Winkler S."/>
            <person name="Jermiin L.S."/>
            <person name="Skirmuntt E.C."/>
            <person name="Katzourakis A."/>
            <person name="Burkitt-Gray L."/>
            <person name="Ray D.A."/>
            <person name="Sullivan K.A.M."/>
            <person name="Roscito J.G."/>
            <person name="Kirilenko B.M."/>
            <person name="Davalos L.M."/>
            <person name="Corthals A.P."/>
            <person name="Power M.L."/>
            <person name="Jones G."/>
            <person name="Ransome R.D."/>
            <person name="Dechmann D.K.N."/>
            <person name="Locatelli A.G."/>
            <person name="Puechmaille S.J."/>
            <person name="Fedrigo O."/>
            <person name="Jarvis E.D."/>
            <person name="Hiller M."/>
            <person name="Vernes S.C."/>
            <person name="Myers E.W."/>
            <person name="Teeling E.C."/>
        </authorList>
    </citation>
    <scope>NUCLEOTIDE SEQUENCE [LARGE SCALE GENOMIC DNA]</scope>
    <source>
        <strain evidence="2">MMyoMyo1</strain>
        <tissue evidence="2">Flight muscle</tissue>
    </source>
</reference>
<feature type="compositionally biased region" description="Pro residues" evidence="1">
    <location>
        <begin position="170"/>
        <end position="179"/>
    </location>
</feature>